<dbReference type="EMBL" id="FRCY01000006">
    <property type="protein sequence ID" value="SHN10428.1"/>
    <property type="molecule type" value="Genomic_DNA"/>
</dbReference>
<gene>
    <name evidence="2" type="ORF">SAMN04488057_106261</name>
</gene>
<keyword evidence="3" id="KW-1185">Reference proteome</keyword>
<sequence length="76" mass="9108">PQLGKDVFSIRISGFFEQLEHRKYYSLEVEWGRPGKMGRIRTVTVLIFSILYFIKDFFSDIRKIYPSCFGWYFVPS</sequence>
<protein>
    <submittedName>
        <fullName evidence="2">Uncharacterized protein</fullName>
    </submittedName>
</protein>
<keyword evidence="1" id="KW-0812">Transmembrane</keyword>
<dbReference type="AlphaFoldDB" id="A0A1M7P1Q3"/>
<feature type="transmembrane region" description="Helical" evidence="1">
    <location>
        <begin position="37"/>
        <end position="54"/>
    </location>
</feature>
<proteinExistence type="predicted"/>
<evidence type="ECO:0000313" key="2">
    <source>
        <dbReference type="EMBL" id="SHN10428.1"/>
    </source>
</evidence>
<keyword evidence="1" id="KW-0472">Membrane</keyword>
<dbReference type="Proteomes" id="UP000184513">
    <property type="component" value="Unassembled WGS sequence"/>
</dbReference>
<accession>A0A1M7P1Q3</accession>
<evidence type="ECO:0000313" key="3">
    <source>
        <dbReference type="Proteomes" id="UP000184513"/>
    </source>
</evidence>
<organism evidence="2 3">
    <name type="scientific">Cyclobacterium lianum</name>
    <dbReference type="NCBI Taxonomy" id="388280"/>
    <lineage>
        <taxon>Bacteria</taxon>
        <taxon>Pseudomonadati</taxon>
        <taxon>Bacteroidota</taxon>
        <taxon>Cytophagia</taxon>
        <taxon>Cytophagales</taxon>
        <taxon>Cyclobacteriaceae</taxon>
        <taxon>Cyclobacterium</taxon>
    </lineage>
</organism>
<feature type="non-terminal residue" evidence="2">
    <location>
        <position position="1"/>
    </location>
</feature>
<reference evidence="2 3" key="1">
    <citation type="submission" date="2016-11" db="EMBL/GenBank/DDBJ databases">
        <authorList>
            <person name="Jaros S."/>
            <person name="Januszkiewicz K."/>
            <person name="Wedrychowicz H."/>
        </authorList>
    </citation>
    <scope>NUCLEOTIDE SEQUENCE [LARGE SCALE GENOMIC DNA]</scope>
    <source>
        <strain evidence="2 3">CGMCC 1.6102</strain>
    </source>
</reference>
<dbReference type="RefSeq" id="WP_218588564.1">
    <property type="nucleotide sequence ID" value="NZ_FRCY01000006.1"/>
</dbReference>
<keyword evidence="1" id="KW-1133">Transmembrane helix</keyword>
<name>A0A1M7P1Q3_9BACT</name>
<evidence type="ECO:0000256" key="1">
    <source>
        <dbReference type="SAM" id="Phobius"/>
    </source>
</evidence>